<dbReference type="SMART" id="SM00956">
    <property type="entry name" value="RQC"/>
    <property type="match status" value="1"/>
</dbReference>
<dbReference type="Pfam" id="PF09382">
    <property type="entry name" value="RQC"/>
    <property type="match status" value="1"/>
</dbReference>
<evidence type="ECO:0000256" key="8">
    <source>
        <dbReference type="ARBA" id="ARBA00022806"/>
    </source>
</evidence>
<dbReference type="GO" id="GO:0006310">
    <property type="term" value="P:DNA recombination"/>
    <property type="evidence" value="ECO:0007669"/>
    <property type="project" value="UniProtKB-UniRule"/>
</dbReference>
<gene>
    <name evidence="21" type="primary">recQ</name>
    <name evidence="21" type="ORF">DLM86_01950</name>
</gene>
<sequence>MWYSGSRNNREESGGHEVQAQAQAKSILKTHFGYDTFKKGQEELIAGIMAGRDALGVMPTGAGKSICYQVPAAAMDGVTLVVSPLISLMKDQVDTLNQAGIPTTFINSTLSAQEVNARFRDIAAGRYKLVYVAPERLESDRFVRLLGELHIPFVAVDEAHCVSQWGHDFRPSYMSISRLLDVIRPRPVVAAFTATATDKVKEDIVRHLRMNDPVRVTTGYARDNLSFFVLKGVDKKAYLAEYVRNRAGDSGIVYASTRREVEECCSYLVKLGIRAGRYHAGLSDEERARSQELFLYDELKVMVATNAFGMGIDKSNVRYVIHYNIPKNVESYYQEAGRAGRDGQPGECILLYAPQDVMTQKFLIEQGESDEERKTIEYGNLHGMVEYSHTTECLQKYIVRYFGDPEGQACGRCSSCTDDREVADVTLDAQKIFSCVARMKQRFGITLTAKVLRGANDAKVRQFGFDRLPTYGAMSSRKEKDIVNLINVLVADGYMKLTDSQYPVLTLTAEAKTVLEGKAQVFQRVTPVKRAAASTTDAGDESLFEKLRQLRKSFAERDRVPPYTIFHDSTLRELCVMLPQSEDEMLSVKGVGEHKYRKYGQEFLQCIVEHTAG</sequence>
<comment type="cofactor">
    <cofactor evidence="2">
        <name>Zn(2+)</name>
        <dbReference type="ChEBI" id="CHEBI:29105"/>
    </cofactor>
</comment>
<evidence type="ECO:0000313" key="22">
    <source>
        <dbReference type="Proteomes" id="UP000247476"/>
    </source>
</evidence>
<evidence type="ECO:0000256" key="17">
    <source>
        <dbReference type="SAM" id="MobiDB-lite"/>
    </source>
</evidence>
<dbReference type="SUPFAM" id="SSF47819">
    <property type="entry name" value="HRDC-like"/>
    <property type="match status" value="1"/>
</dbReference>
<evidence type="ECO:0000256" key="10">
    <source>
        <dbReference type="ARBA" id="ARBA00022840"/>
    </source>
</evidence>
<dbReference type="GO" id="GO:0003677">
    <property type="term" value="F:DNA binding"/>
    <property type="evidence" value="ECO:0007669"/>
    <property type="project" value="UniProtKB-KW"/>
</dbReference>
<dbReference type="InterPro" id="IPR011545">
    <property type="entry name" value="DEAD/DEAH_box_helicase_dom"/>
</dbReference>
<dbReference type="PROSITE" id="PS51192">
    <property type="entry name" value="HELICASE_ATP_BIND_1"/>
    <property type="match status" value="1"/>
</dbReference>
<dbReference type="InterPro" id="IPR004589">
    <property type="entry name" value="DNA_helicase_ATP-dep_RecQ"/>
</dbReference>
<proteinExistence type="inferred from homology"/>
<dbReference type="GO" id="GO:0043138">
    <property type="term" value="F:3'-5' DNA helicase activity"/>
    <property type="evidence" value="ECO:0007669"/>
    <property type="project" value="UniProtKB-EC"/>
</dbReference>
<dbReference type="GO" id="GO:0005524">
    <property type="term" value="F:ATP binding"/>
    <property type="evidence" value="ECO:0007669"/>
    <property type="project" value="UniProtKB-KW"/>
</dbReference>
<evidence type="ECO:0000256" key="9">
    <source>
        <dbReference type="ARBA" id="ARBA00022833"/>
    </source>
</evidence>
<dbReference type="GO" id="GO:0016787">
    <property type="term" value="F:hydrolase activity"/>
    <property type="evidence" value="ECO:0007669"/>
    <property type="project" value="UniProtKB-KW"/>
</dbReference>
<dbReference type="GO" id="GO:0043590">
    <property type="term" value="C:bacterial nucleoid"/>
    <property type="evidence" value="ECO:0007669"/>
    <property type="project" value="TreeGrafter"/>
</dbReference>
<evidence type="ECO:0000256" key="12">
    <source>
        <dbReference type="ARBA" id="ARBA00023172"/>
    </source>
</evidence>
<dbReference type="OrthoDB" id="9763310at2"/>
<evidence type="ECO:0000259" key="19">
    <source>
        <dbReference type="PROSITE" id="PS51192"/>
    </source>
</evidence>
<comment type="cofactor">
    <cofactor evidence="1">
        <name>Mg(2+)</name>
        <dbReference type="ChEBI" id="CHEBI:18420"/>
    </cofactor>
</comment>
<evidence type="ECO:0000259" key="20">
    <source>
        <dbReference type="PROSITE" id="PS51194"/>
    </source>
</evidence>
<dbReference type="InterPro" id="IPR002121">
    <property type="entry name" value="HRDC_dom"/>
</dbReference>
<dbReference type="PANTHER" id="PTHR13710">
    <property type="entry name" value="DNA HELICASE RECQ FAMILY MEMBER"/>
    <property type="match status" value="1"/>
</dbReference>
<evidence type="ECO:0000256" key="13">
    <source>
        <dbReference type="ARBA" id="ARBA00023204"/>
    </source>
</evidence>
<dbReference type="GO" id="GO:0006281">
    <property type="term" value="P:DNA repair"/>
    <property type="evidence" value="ECO:0007669"/>
    <property type="project" value="UniProtKB-KW"/>
</dbReference>
<dbReference type="InterPro" id="IPR027417">
    <property type="entry name" value="P-loop_NTPase"/>
</dbReference>
<dbReference type="PROSITE" id="PS51194">
    <property type="entry name" value="HELICASE_CTER"/>
    <property type="match status" value="1"/>
</dbReference>
<dbReference type="Gene3D" id="1.10.10.10">
    <property type="entry name" value="Winged helix-like DNA-binding domain superfamily/Winged helix DNA-binding domain"/>
    <property type="match status" value="1"/>
</dbReference>
<feature type="domain" description="Helicase ATP-binding" evidence="19">
    <location>
        <begin position="45"/>
        <end position="214"/>
    </location>
</feature>
<keyword evidence="4" id="KW-0479">Metal-binding</keyword>
<comment type="caution">
    <text evidence="21">The sequence shown here is derived from an EMBL/GenBank/DDBJ whole genome shotgun (WGS) entry which is preliminary data.</text>
</comment>
<dbReference type="EMBL" id="QJVJ01000001">
    <property type="protein sequence ID" value="PYI57229.1"/>
    <property type="molecule type" value="Genomic_DNA"/>
</dbReference>
<dbReference type="InterPro" id="IPR010997">
    <property type="entry name" value="HRDC-like_sf"/>
</dbReference>
<keyword evidence="9" id="KW-0862">Zinc</keyword>
<dbReference type="SMART" id="SM00490">
    <property type="entry name" value="HELICc"/>
    <property type="match status" value="1"/>
</dbReference>
<dbReference type="Pfam" id="PF00570">
    <property type="entry name" value="HRDC"/>
    <property type="match status" value="1"/>
</dbReference>
<evidence type="ECO:0000313" key="21">
    <source>
        <dbReference type="EMBL" id="PYI57229.1"/>
    </source>
</evidence>
<reference evidence="21 22" key="1">
    <citation type="submission" date="2018-05" db="EMBL/GenBank/DDBJ databases">
        <title>Paenibacillus flagellatus sp. nov., isolated from selenium mineral soil.</title>
        <authorList>
            <person name="Dai X."/>
        </authorList>
    </citation>
    <scope>NUCLEOTIDE SEQUENCE [LARGE SCALE GENOMIC DNA]</scope>
    <source>
        <strain evidence="21 22">DXL2</strain>
    </source>
</reference>
<dbReference type="Pfam" id="PF00270">
    <property type="entry name" value="DEAD"/>
    <property type="match status" value="1"/>
</dbReference>
<dbReference type="InterPro" id="IPR036390">
    <property type="entry name" value="WH_DNA-bd_sf"/>
</dbReference>
<dbReference type="GO" id="GO:0009378">
    <property type="term" value="F:four-way junction helicase activity"/>
    <property type="evidence" value="ECO:0007669"/>
    <property type="project" value="TreeGrafter"/>
</dbReference>
<dbReference type="GO" id="GO:0009432">
    <property type="term" value="P:SOS response"/>
    <property type="evidence" value="ECO:0007669"/>
    <property type="project" value="UniProtKB-UniRule"/>
</dbReference>
<name>A0A2V5KCA0_9BACL</name>
<keyword evidence="13" id="KW-0234">DNA repair</keyword>
<keyword evidence="22" id="KW-1185">Reference proteome</keyword>
<dbReference type="FunFam" id="3.40.50.300:FF:000296">
    <property type="entry name" value="ATP-dependent DNA helicase RecQ"/>
    <property type="match status" value="1"/>
</dbReference>
<evidence type="ECO:0000256" key="15">
    <source>
        <dbReference type="ARBA" id="ARBA00034617"/>
    </source>
</evidence>
<keyword evidence="8 21" id="KW-0347">Helicase</keyword>
<keyword evidence="11" id="KW-0238">DNA-binding</keyword>
<dbReference type="InterPro" id="IPR044876">
    <property type="entry name" value="HRDC_dom_sf"/>
</dbReference>
<dbReference type="Pfam" id="PF16124">
    <property type="entry name" value="RecQ_Zn_bind"/>
    <property type="match status" value="1"/>
</dbReference>
<evidence type="ECO:0000256" key="1">
    <source>
        <dbReference type="ARBA" id="ARBA00001946"/>
    </source>
</evidence>
<dbReference type="InterPro" id="IPR018982">
    <property type="entry name" value="RQC_domain"/>
</dbReference>
<organism evidence="21 22">
    <name type="scientific">Paenibacillus flagellatus</name>
    <dbReference type="NCBI Taxonomy" id="2211139"/>
    <lineage>
        <taxon>Bacteria</taxon>
        <taxon>Bacillati</taxon>
        <taxon>Bacillota</taxon>
        <taxon>Bacilli</taxon>
        <taxon>Bacillales</taxon>
        <taxon>Paenibacillaceae</taxon>
        <taxon>Paenibacillus</taxon>
    </lineage>
</organism>
<feature type="region of interest" description="Disordered" evidence="17">
    <location>
        <begin position="1"/>
        <end position="20"/>
    </location>
</feature>
<dbReference type="SUPFAM" id="SSF46785">
    <property type="entry name" value="Winged helix' DNA-binding domain"/>
    <property type="match status" value="1"/>
</dbReference>
<keyword evidence="7" id="KW-0378">Hydrolase</keyword>
<evidence type="ECO:0000256" key="11">
    <source>
        <dbReference type="ARBA" id="ARBA00023125"/>
    </source>
</evidence>
<keyword evidence="12" id="KW-0233">DNA recombination</keyword>
<dbReference type="SMART" id="SM00341">
    <property type="entry name" value="HRDC"/>
    <property type="match status" value="1"/>
</dbReference>
<dbReference type="InterPro" id="IPR014001">
    <property type="entry name" value="Helicase_ATP-bd"/>
</dbReference>
<dbReference type="FunFam" id="1.10.150.80:FF:000002">
    <property type="entry name" value="ATP-dependent DNA helicase RecQ"/>
    <property type="match status" value="1"/>
</dbReference>
<dbReference type="EC" id="5.6.2.4" evidence="16"/>
<comment type="similarity">
    <text evidence="3">Belongs to the helicase family. RecQ subfamily.</text>
</comment>
<dbReference type="GO" id="GO:0046872">
    <property type="term" value="F:metal ion binding"/>
    <property type="evidence" value="ECO:0007669"/>
    <property type="project" value="UniProtKB-KW"/>
</dbReference>
<keyword evidence="5" id="KW-0547">Nucleotide-binding</keyword>
<feature type="domain" description="HRDC" evidence="18">
    <location>
        <begin position="537"/>
        <end position="613"/>
    </location>
</feature>
<protein>
    <recommendedName>
        <fullName evidence="16">DNA helicase RecQ</fullName>
        <ecNumber evidence="16">5.6.2.4</ecNumber>
    </recommendedName>
</protein>
<dbReference type="Pfam" id="PF00271">
    <property type="entry name" value="Helicase_C"/>
    <property type="match status" value="1"/>
</dbReference>
<dbReference type="CDD" id="cd18794">
    <property type="entry name" value="SF2_C_RecQ"/>
    <property type="match status" value="1"/>
</dbReference>
<feature type="domain" description="Helicase C-terminal" evidence="20">
    <location>
        <begin position="235"/>
        <end position="382"/>
    </location>
</feature>
<evidence type="ECO:0000259" key="18">
    <source>
        <dbReference type="PROSITE" id="PS50967"/>
    </source>
</evidence>
<evidence type="ECO:0000256" key="6">
    <source>
        <dbReference type="ARBA" id="ARBA00022763"/>
    </source>
</evidence>
<evidence type="ECO:0000256" key="2">
    <source>
        <dbReference type="ARBA" id="ARBA00001947"/>
    </source>
</evidence>
<dbReference type="InterPro" id="IPR001650">
    <property type="entry name" value="Helicase_C-like"/>
</dbReference>
<dbReference type="NCBIfam" id="TIGR00614">
    <property type="entry name" value="recQ_fam"/>
    <property type="match status" value="1"/>
</dbReference>
<dbReference type="GO" id="GO:0005737">
    <property type="term" value="C:cytoplasm"/>
    <property type="evidence" value="ECO:0007669"/>
    <property type="project" value="TreeGrafter"/>
</dbReference>
<dbReference type="PANTHER" id="PTHR13710:SF105">
    <property type="entry name" value="ATP-DEPENDENT DNA HELICASE Q1"/>
    <property type="match status" value="1"/>
</dbReference>
<keyword evidence="6" id="KW-0227">DNA damage</keyword>
<dbReference type="GO" id="GO:0030894">
    <property type="term" value="C:replisome"/>
    <property type="evidence" value="ECO:0007669"/>
    <property type="project" value="TreeGrafter"/>
</dbReference>
<dbReference type="PROSITE" id="PS50967">
    <property type="entry name" value="HRDC"/>
    <property type="match status" value="1"/>
</dbReference>
<dbReference type="GO" id="GO:0006260">
    <property type="term" value="P:DNA replication"/>
    <property type="evidence" value="ECO:0007669"/>
    <property type="project" value="InterPro"/>
</dbReference>
<dbReference type="CDD" id="cd17920">
    <property type="entry name" value="DEXHc_RecQ"/>
    <property type="match status" value="1"/>
</dbReference>
<keyword evidence="14" id="KW-0413">Isomerase</keyword>
<dbReference type="Gene3D" id="1.10.150.80">
    <property type="entry name" value="HRDC domain"/>
    <property type="match status" value="1"/>
</dbReference>
<evidence type="ECO:0000256" key="14">
    <source>
        <dbReference type="ARBA" id="ARBA00023235"/>
    </source>
</evidence>
<dbReference type="InterPro" id="IPR032284">
    <property type="entry name" value="RecQ_Zn-bd"/>
</dbReference>
<accession>A0A2V5KCA0</accession>
<dbReference type="SUPFAM" id="SSF52540">
    <property type="entry name" value="P-loop containing nucleoside triphosphate hydrolases"/>
    <property type="match status" value="1"/>
</dbReference>
<dbReference type="NCBIfam" id="TIGR01389">
    <property type="entry name" value="recQ"/>
    <property type="match status" value="1"/>
</dbReference>
<comment type="catalytic activity">
    <reaction evidence="15">
        <text>Couples ATP hydrolysis with the unwinding of duplex DNA by translocating in the 3'-5' direction.</text>
        <dbReference type="EC" id="5.6.2.4"/>
    </reaction>
</comment>
<evidence type="ECO:0000256" key="4">
    <source>
        <dbReference type="ARBA" id="ARBA00022723"/>
    </source>
</evidence>
<dbReference type="InterPro" id="IPR036388">
    <property type="entry name" value="WH-like_DNA-bd_sf"/>
</dbReference>
<evidence type="ECO:0000256" key="16">
    <source>
        <dbReference type="NCBIfam" id="TIGR01389"/>
    </source>
</evidence>
<dbReference type="AlphaFoldDB" id="A0A2V5KCA0"/>
<dbReference type="SMART" id="SM00487">
    <property type="entry name" value="DEXDc"/>
    <property type="match status" value="1"/>
</dbReference>
<keyword evidence="10" id="KW-0067">ATP-binding</keyword>
<evidence type="ECO:0000256" key="3">
    <source>
        <dbReference type="ARBA" id="ARBA00005446"/>
    </source>
</evidence>
<dbReference type="Gene3D" id="3.40.50.300">
    <property type="entry name" value="P-loop containing nucleotide triphosphate hydrolases"/>
    <property type="match status" value="2"/>
</dbReference>
<evidence type="ECO:0000256" key="5">
    <source>
        <dbReference type="ARBA" id="ARBA00022741"/>
    </source>
</evidence>
<dbReference type="InterPro" id="IPR006293">
    <property type="entry name" value="DNA_helicase_ATP-dep_RecQ_bac"/>
</dbReference>
<dbReference type="Proteomes" id="UP000247476">
    <property type="component" value="Unassembled WGS sequence"/>
</dbReference>
<evidence type="ECO:0000256" key="7">
    <source>
        <dbReference type="ARBA" id="ARBA00022801"/>
    </source>
</evidence>